<comment type="caution">
    <text evidence="3">The sequence shown here is derived from an EMBL/GenBank/DDBJ whole genome shotgun (WGS) entry which is preliminary data.</text>
</comment>
<keyword evidence="2" id="KW-0472">Membrane</keyword>
<feature type="transmembrane region" description="Helical" evidence="2">
    <location>
        <begin position="58"/>
        <end position="82"/>
    </location>
</feature>
<dbReference type="STRING" id="42251.A0A2T7A052"/>
<feature type="compositionally biased region" description="Polar residues" evidence="1">
    <location>
        <begin position="115"/>
        <end position="127"/>
    </location>
</feature>
<protein>
    <submittedName>
        <fullName evidence="3">Uncharacterized protein</fullName>
    </submittedName>
</protein>
<dbReference type="AlphaFoldDB" id="A0A2T7A052"/>
<reference evidence="3 4" key="1">
    <citation type="submission" date="2017-04" db="EMBL/GenBank/DDBJ databases">
        <title>Draft genome sequence of Tuber borchii Vittad., a whitish edible truffle.</title>
        <authorList>
            <consortium name="DOE Joint Genome Institute"/>
            <person name="Murat C."/>
            <person name="Kuo A."/>
            <person name="Barry K.W."/>
            <person name="Clum A."/>
            <person name="Dockter R.B."/>
            <person name="Fauchery L."/>
            <person name="Iotti M."/>
            <person name="Kohler A."/>
            <person name="Labutti K."/>
            <person name="Lindquist E.A."/>
            <person name="Lipzen A."/>
            <person name="Ohm R.A."/>
            <person name="Wang M."/>
            <person name="Grigoriev I.V."/>
            <person name="Zambonelli A."/>
            <person name="Martin F.M."/>
        </authorList>
    </citation>
    <scope>NUCLEOTIDE SEQUENCE [LARGE SCALE GENOMIC DNA]</scope>
    <source>
        <strain evidence="3 4">Tbo3840</strain>
    </source>
</reference>
<feature type="region of interest" description="Disordered" evidence="1">
    <location>
        <begin position="103"/>
        <end position="139"/>
    </location>
</feature>
<name>A0A2T7A052_TUBBO</name>
<evidence type="ECO:0000313" key="4">
    <source>
        <dbReference type="Proteomes" id="UP000244722"/>
    </source>
</evidence>
<organism evidence="3 4">
    <name type="scientific">Tuber borchii</name>
    <name type="common">White truffle</name>
    <dbReference type="NCBI Taxonomy" id="42251"/>
    <lineage>
        <taxon>Eukaryota</taxon>
        <taxon>Fungi</taxon>
        <taxon>Dikarya</taxon>
        <taxon>Ascomycota</taxon>
        <taxon>Pezizomycotina</taxon>
        <taxon>Pezizomycetes</taxon>
        <taxon>Pezizales</taxon>
        <taxon>Tuberaceae</taxon>
        <taxon>Tuber</taxon>
    </lineage>
</organism>
<accession>A0A2T7A052</accession>
<evidence type="ECO:0000256" key="2">
    <source>
        <dbReference type="SAM" id="Phobius"/>
    </source>
</evidence>
<gene>
    <name evidence="3" type="ORF">B9Z19DRAFT_1168379</name>
</gene>
<keyword evidence="2" id="KW-0812">Transmembrane</keyword>
<proteinExistence type="predicted"/>
<dbReference type="EMBL" id="NESQ01000051">
    <property type="protein sequence ID" value="PUU81075.1"/>
    <property type="molecule type" value="Genomic_DNA"/>
</dbReference>
<keyword evidence="2" id="KW-1133">Transmembrane helix</keyword>
<evidence type="ECO:0000256" key="1">
    <source>
        <dbReference type="SAM" id="MobiDB-lite"/>
    </source>
</evidence>
<keyword evidence="4" id="KW-1185">Reference proteome</keyword>
<evidence type="ECO:0000313" key="3">
    <source>
        <dbReference type="EMBL" id="PUU81075.1"/>
    </source>
</evidence>
<dbReference type="Proteomes" id="UP000244722">
    <property type="component" value="Unassembled WGS sequence"/>
</dbReference>
<sequence>MRVYRYDSRWRLVGYGGFRDEDQRKKESRSGLPNLLASYPTRIKLLSKEHMHDEQDGYLASTFILTLISSLLSHCLSLWFGIELGITGVPLADNGVVAINIDESNIRHPPPSGEPQASESAETSLSAVGNGKAKEGQKVDPPQVITIEELDKLRSAICGSLIDRSLDVLWVNSTVTFELSSLLTGAFGKVSESSDVRKEVASTILQSVMSLQADEHVNH</sequence>